<proteinExistence type="predicted"/>
<dbReference type="EMBL" id="UGUA01000002">
    <property type="protein sequence ID" value="SUC35827.1"/>
    <property type="molecule type" value="Genomic_DNA"/>
</dbReference>
<protein>
    <submittedName>
        <fullName evidence="1">Uncharacterized protein</fullName>
    </submittedName>
</protein>
<reference evidence="1 2" key="1">
    <citation type="submission" date="2018-06" db="EMBL/GenBank/DDBJ databases">
        <authorList>
            <consortium name="Pathogen Informatics"/>
            <person name="Doyle S."/>
        </authorList>
    </citation>
    <scope>NUCLEOTIDE SEQUENCE [LARGE SCALE GENOMIC DNA]</scope>
    <source>
        <strain evidence="1 2">NCTC12026</strain>
    </source>
</reference>
<dbReference type="AlphaFoldDB" id="A0A379G4F5"/>
<evidence type="ECO:0000313" key="1">
    <source>
        <dbReference type="EMBL" id="SUC35827.1"/>
    </source>
</evidence>
<name>A0A379G4F5_9GAMM</name>
<gene>
    <name evidence="1" type="ORF">NCTC12026_02228</name>
</gene>
<dbReference type="RefSeq" id="WP_115164399.1">
    <property type="nucleotide sequence ID" value="NZ_UGUA01000002.1"/>
</dbReference>
<accession>A0A379G4F5</accession>
<dbReference type="OrthoDB" id="6467073at2"/>
<organism evidence="1 2">
    <name type="scientific">Providencia rustigianii</name>
    <dbReference type="NCBI Taxonomy" id="158850"/>
    <lineage>
        <taxon>Bacteria</taxon>
        <taxon>Pseudomonadati</taxon>
        <taxon>Pseudomonadota</taxon>
        <taxon>Gammaproteobacteria</taxon>
        <taxon>Enterobacterales</taxon>
        <taxon>Morganellaceae</taxon>
        <taxon>Providencia</taxon>
    </lineage>
</organism>
<dbReference type="Proteomes" id="UP000255129">
    <property type="component" value="Unassembled WGS sequence"/>
</dbReference>
<sequence>MSDKQINFEAIGRCVSLQEKISQLIENRTMLYMDLRGIAASGMIVYENAVNTKSVDLDCITKPVELLNKINKINQDIIETVSSYNTWADKAGYEHYVISGDYTKDAGELVGFTAEHFECSHNSKLIVGHVICDAALQSADVIHKIKQELEEAARVQEAERKAVGEKIRQLSIDALRNSLGFA</sequence>
<evidence type="ECO:0000313" key="2">
    <source>
        <dbReference type="Proteomes" id="UP000255129"/>
    </source>
</evidence>